<feature type="compositionally biased region" description="Polar residues" evidence="1">
    <location>
        <begin position="304"/>
        <end position="324"/>
    </location>
</feature>
<gene>
    <name evidence="2" type="ORF">BDV96DRAFT_646008</name>
</gene>
<feature type="region of interest" description="Disordered" evidence="1">
    <location>
        <begin position="662"/>
        <end position="684"/>
    </location>
</feature>
<feature type="compositionally biased region" description="Low complexity" evidence="1">
    <location>
        <begin position="145"/>
        <end position="159"/>
    </location>
</feature>
<feature type="compositionally biased region" description="Basic and acidic residues" evidence="1">
    <location>
        <begin position="112"/>
        <end position="131"/>
    </location>
</feature>
<proteinExistence type="predicted"/>
<feature type="compositionally biased region" description="Basic and acidic residues" evidence="1">
    <location>
        <begin position="42"/>
        <end position="51"/>
    </location>
</feature>
<feature type="region of interest" description="Disordered" evidence="1">
    <location>
        <begin position="282"/>
        <end position="334"/>
    </location>
</feature>
<dbReference type="AlphaFoldDB" id="A0A6A5ZBQ4"/>
<feature type="compositionally biased region" description="Basic and acidic residues" evidence="1">
    <location>
        <begin position="325"/>
        <end position="334"/>
    </location>
</feature>
<dbReference type="EMBL" id="ML977322">
    <property type="protein sequence ID" value="KAF2115828.1"/>
    <property type="molecule type" value="Genomic_DNA"/>
</dbReference>
<keyword evidence="3" id="KW-1185">Reference proteome</keyword>
<reference evidence="2" key="1">
    <citation type="journal article" date="2020" name="Stud. Mycol.">
        <title>101 Dothideomycetes genomes: a test case for predicting lifestyles and emergence of pathogens.</title>
        <authorList>
            <person name="Haridas S."/>
            <person name="Albert R."/>
            <person name="Binder M."/>
            <person name="Bloem J."/>
            <person name="Labutti K."/>
            <person name="Salamov A."/>
            <person name="Andreopoulos B."/>
            <person name="Baker S."/>
            <person name="Barry K."/>
            <person name="Bills G."/>
            <person name="Bluhm B."/>
            <person name="Cannon C."/>
            <person name="Castanera R."/>
            <person name="Culley D."/>
            <person name="Daum C."/>
            <person name="Ezra D."/>
            <person name="Gonzalez J."/>
            <person name="Henrissat B."/>
            <person name="Kuo A."/>
            <person name="Liang C."/>
            <person name="Lipzen A."/>
            <person name="Lutzoni F."/>
            <person name="Magnuson J."/>
            <person name="Mondo S."/>
            <person name="Nolan M."/>
            <person name="Ohm R."/>
            <person name="Pangilinan J."/>
            <person name="Park H.-J."/>
            <person name="Ramirez L."/>
            <person name="Alfaro M."/>
            <person name="Sun H."/>
            <person name="Tritt A."/>
            <person name="Yoshinaga Y."/>
            <person name="Zwiers L.-H."/>
            <person name="Turgeon B."/>
            <person name="Goodwin S."/>
            <person name="Spatafora J."/>
            <person name="Crous P."/>
            <person name="Grigoriev I."/>
        </authorList>
    </citation>
    <scope>NUCLEOTIDE SEQUENCE</scope>
    <source>
        <strain evidence="2">CBS 627.86</strain>
    </source>
</reference>
<evidence type="ECO:0000313" key="3">
    <source>
        <dbReference type="Proteomes" id="UP000799770"/>
    </source>
</evidence>
<name>A0A6A5ZBQ4_9PLEO</name>
<protein>
    <submittedName>
        <fullName evidence="2">Uncharacterized protein</fullName>
    </submittedName>
</protein>
<evidence type="ECO:0000256" key="1">
    <source>
        <dbReference type="SAM" id="MobiDB-lite"/>
    </source>
</evidence>
<dbReference type="Proteomes" id="UP000799770">
    <property type="component" value="Unassembled WGS sequence"/>
</dbReference>
<evidence type="ECO:0000313" key="2">
    <source>
        <dbReference type="EMBL" id="KAF2115828.1"/>
    </source>
</evidence>
<feature type="region of interest" description="Disordered" evidence="1">
    <location>
        <begin position="1"/>
        <end position="220"/>
    </location>
</feature>
<accession>A0A6A5ZBQ4</accession>
<sequence length="714" mass="77898">MSPNGSDTANPAAAKARRNRSRIVPAVPLALSRAPPSARPITPEHTEHTATENEPVTQHAVEPPETAHNEVEDAPDAPLTPDSKASGGNYRLGEKTPASSVADIRDELEEVSDTRDVEAVERETDPDDTAHDPIVASVAMGVNGHQSAPSSPAQQPPHSHTSDEVATGTTEHDRSEPAFQSSQKHAPLHRPQPSLEGIVFGAAQASPVIPSTPQDPEPDVLLLRQPLQPNAPGFAPSQFAAPFYPGHSHHPSDPAAPWLQPSYSMPPPDALFGHITPSFPSSVEYQPPLPSQVSQHGTPIAASDVQTPRSHSQSPTKSQFSGTKHSSDYDEEGRKPLFQNGAVQVIDPKLGTSPFELAAYLSAQFGNPEFADYILQIHSERSLLLSMPVHGIVVARSRTIYSAIQRQAPAYRSKDSRTLLDVSSKDKLVSPEALTEAVKILYGAPLLAVDNFLYGLRHVNFDGEGGPTYHEARKRTAQAISYAAAGNVLQLHHMQSRGLEIVRALLRWDTFDLVLQSGLEGVIPHSQEAHLPVQNGGASSRSPAVDRSPYAPAFIHDALDFVAYNFPADFNLYTIAPELAQNPRLPTLVEYPTSRHNPRLSRIRFGDVPTEEPGFASRILSSLLLSVHSNVLQQIFNHPALANRVGWTRIANIMRSVVDERENRREKVRKSYPRTSSGGQVPKSLLENLNWEERLEQSSEYPSGYKISETRLTD</sequence>
<dbReference type="OrthoDB" id="5329403at2759"/>
<organism evidence="2 3">
    <name type="scientific">Lophiotrema nucula</name>
    <dbReference type="NCBI Taxonomy" id="690887"/>
    <lineage>
        <taxon>Eukaryota</taxon>
        <taxon>Fungi</taxon>
        <taxon>Dikarya</taxon>
        <taxon>Ascomycota</taxon>
        <taxon>Pezizomycotina</taxon>
        <taxon>Dothideomycetes</taxon>
        <taxon>Pleosporomycetidae</taxon>
        <taxon>Pleosporales</taxon>
        <taxon>Lophiotremataceae</taxon>
        <taxon>Lophiotrema</taxon>
    </lineage>
</organism>